<dbReference type="EMBL" id="CH476639">
    <property type="protein sequence ID" value="EDN95866.1"/>
    <property type="molecule type" value="Genomic_DNA"/>
</dbReference>
<gene>
    <name evidence="2" type="ORF">SS1G_12071</name>
</gene>
<reference evidence="3" key="1">
    <citation type="journal article" date="2011" name="PLoS Genet.">
        <title>Genomic analysis of the necrotrophic fungal pathogens Sclerotinia sclerotiorum and Botrytis cinerea.</title>
        <authorList>
            <person name="Amselem J."/>
            <person name="Cuomo C.A."/>
            <person name="van Kan J.A."/>
            <person name="Viaud M."/>
            <person name="Benito E.P."/>
            <person name="Couloux A."/>
            <person name="Coutinho P.M."/>
            <person name="de Vries R.P."/>
            <person name="Dyer P.S."/>
            <person name="Fillinger S."/>
            <person name="Fournier E."/>
            <person name="Gout L."/>
            <person name="Hahn M."/>
            <person name="Kohn L."/>
            <person name="Lapalu N."/>
            <person name="Plummer K.M."/>
            <person name="Pradier J.M."/>
            <person name="Quevillon E."/>
            <person name="Sharon A."/>
            <person name="Simon A."/>
            <person name="ten Have A."/>
            <person name="Tudzynski B."/>
            <person name="Tudzynski P."/>
            <person name="Wincker P."/>
            <person name="Andrew M."/>
            <person name="Anthouard V."/>
            <person name="Beever R.E."/>
            <person name="Beffa R."/>
            <person name="Benoit I."/>
            <person name="Bouzid O."/>
            <person name="Brault B."/>
            <person name="Chen Z."/>
            <person name="Choquer M."/>
            <person name="Collemare J."/>
            <person name="Cotton P."/>
            <person name="Danchin E.G."/>
            <person name="Da Silva C."/>
            <person name="Gautier A."/>
            <person name="Giraud C."/>
            <person name="Giraud T."/>
            <person name="Gonzalez C."/>
            <person name="Grossetete S."/>
            <person name="Guldener U."/>
            <person name="Henrissat B."/>
            <person name="Howlett B.J."/>
            <person name="Kodira C."/>
            <person name="Kretschmer M."/>
            <person name="Lappartient A."/>
            <person name="Leroch M."/>
            <person name="Levis C."/>
            <person name="Mauceli E."/>
            <person name="Neuveglise C."/>
            <person name="Oeser B."/>
            <person name="Pearson M."/>
            <person name="Poulain J."/>
            <person name="Poussereau N."/>
            <person name="Quesneville H."/>
            <person name="Rascle C."/>
            <person name="Schumacher J."/>
            <person name="Segurens B."/>
            <person name="Sexton A."/>
            <person name="Silva E."/>
            <person name="Sirven C."/>
            <person name="Soanes D.M."/>
            <person name="Talbot N.J."/>
            <person name="Templeton M."/>
            <person name="Yandava C."/>
            <person name="Yarden O."/>
            <person name="Zeng Q."/>
            <person name="Rollins J.A."/>
            <person name="Lebrun M.H."/>
            <person name="Dickman M."/>
        </authorList>
    </citation>
    <scope>NUCLEOTIDE SEQUENCE [LARGE SCALE GENOMIC DNA]</scope>
    <source>
        <strain evidence="3">ATCC 18683 / 1980 / Ss-1</strain>
    </source>
</reference>
<dbReference type="HOGENOM" id="CLU_1705322_0_0_1"/>
<dbReference type="RefSeq" id="XP_001587042.1">
    <property type="nucleotide sequence ID" value="XM_001586992.1"/>
</dbReference>
<keyword evidence="3" id="KW-1185">Reference proteome</keyword>
<proteinExistence type="predicted"/>
<dbReference type="Proteomes" id="UP000001312">
    <property type="component" value="Unassembled WGS sequence"/>
</dbReference>
<dbReference type="GeneID" id="5483330"/>
<evidence type="ECO:0000313" key="2">
    <source>
        <dbReference type="EMBL" id="EDN95866.1"/>
    </source>
</evidence>
<dbReference type="KEGG" id="ssl:SS1G_12071"/>
<name>A7F2C4_SCLS1</name>
<protein>
    <submittedName>
        <fullName evidence="2">Uncharacterized protein</fullName>
    </submittedName>
</protein>
<sequence>MFELGFVTIPITHILVMLSRFRSSDYFWAPVTYVIFVIVILISYFHMHHEKKLEGVEETYTIAWEEKTRNIAKIIQNRIYVKDQKTKFRASHLAQIHHLQSIPGNQHPKSMGNMRHEMTHNLRSYINGIPLGCTPLLPPSLFSPRIDGLFGISL</sequence>
<evidence type="ECO:0000313" key="3">
    <source>
        <dbReference type="Proteomes" id="UP000001312"/>
    </source>
</evidence>
<organism evidence="2 3">
    <name type="scientific">Sclerotinia sclerotiorum (strain ATCC 18683 / 1980 / Ss-1)</name>
    <name type="common">White mold</name>
    <name type="synonym">Whetzelinia sclerotiorum</name>
    <dbReference type="NCBI Taxonomy" id="665079"/>
    <lineage>
        <taxon>Eukaryota</taxon>
        <taxon>Fungi</taxon>
        <taxon>Dikarya</taxon>
        <taxon>Ascomycota</taxon>
        <taxon>Pezizomycotina</taxon>
        <taxon>Leotiomycetes</taxon>
        <taxon>Helotiales</taxon>
        <taxon>Sclerotiniaceae</taxon>
        <taxon>Sclerotinia</taxon>
    </lineage>
</organism>
<feature type="transmembrane region" description="Helical" evidence="1">
    <location>
        <begin position="26"/>
        <end position="45"/>
    </location>
</feature>
<keyword evidence="1" id="KW-1133">Transmembrane helix</keyword>
<keyword evidence="1" id="KW-0472">Membrane</keyword>
<dbReference type="InParanoid" id="A7F2C4"/>
<accession>A7F2C4</accession>
<keyword evidence="1" id="KW-0812">Transmembrane</keyword>
<evidence type="ECO:0000256" key="1">
    <source>
        <dbReference type="SAM" id="Phobius"/>
    </source>
</evidence>
<dbReference type="AlphaFoldDB" id="A7F2C4"/>